<proteinExistence type="predicted"/>
<gene>
    <name evidence="1" type="ORF">S06H3_36770</name>
</gene>
<organism evidence="1">
    <name type="scientific">marine sediment metagenome</name>
    <dbReference type="NCBI Taxonomy" id="412755"/>
    <lineage>
        <taxon>unclassified sequences</taxon>
        <taxon>metagenomes</taxon>
        <taxon>ecological metagenomes</taxon>
    </lineage>
</organism>
<comment type="caution">
    <text evidence="1">The sequence shown here is derived from an EMBL/GenBank/DDBJ whole genome shotgun (WGS) entry which is preliminary data.</text>
</comment>
<dbReference type="AlphaFoldDB" id="X1LIB3"/>
<feature type="non-terminal residue" evidence="1">
    <location>
        <position position="1"/>
    </location>
</feature>
<evidence type="ECO:0000313" key="1">
    <source>
        <dbReference type="EMBL" id="GAI19092.1"/>
    </source>
</evidence>
<protein>
    <submittedName>
        <fullName evidence="1">Uncharacterized protein</fullName>
    </submittedName>
</protein>
<dbReference type="EMBL" id="BARV01022291">
    <property type="protein sequence ID" value="GAI19092.1"/>
    <property type="molecule type" value="Genomic_DNA"/>
</dbReference>
<sequence length="57" mass="6801">ICGNESLRIVDGMCPSCRFEAEAKREEKKGDARMRRYYRRRLREGRITLAQLREGRL</sequence>
<accession>X1LIB3</accession>
<reference evidence="1" key="1">
    <citation type="journal article" date="2014" name="Front. Microbiol.">
        <title>High frequency of phylogenetically diverse reductive dehalogenase-homologous genes in deep subseafloor sedimentary metagenomes.</title>
        <authorList>
            <person name="Kawai M."/>
            <person name="Futagami T."/>
            <person name="Toyoda A."/>
            <person name="Takaki Y."/>
            <person name="Nishi S."/>
            <person name="Hori S."/>
            <person name="Arai W."/>
            <person name="Tsubouchi T."/>
            <person name="Morono Y."/>
            <person name="Uchiyama I."/>
            <person name="Ito T."/>
            <person name="Fujiyama A."/>
            <person name="Inagaki F."/>
            <person name="Takami H."/>
        </authorList>
    </citation>
    <scope>NUCLEOTIDE SEQUENCE</scope>
    <source>
        <strain evidence="1">Expedition CK06-06</strain>
    </source>
</reference>
<name>X1LIB3_9ZZZZ</name>